<dbReference type="Proteomes" id="UP000007879">
    <property type="component" value="Unassembled WGS sequence"/>
</dbReference>
<dbReference type="GO" id="GO:0033749">
    <property type="term" value="F:histone H4R3 demethylase activity"/>
    <property type="evidence" value="ECO:0007669"/>
    <property type="project" value="TreeGrafter"/>
</dbReference>
<dbReference type="EnsemblMetazoa" id="XM_019993651.1">
    <property type="protein sequence ID" value="XP_019849210.1"/>
    <property type="gene ID" value="LOC100635727"/>
</dbReference>
<dbReference type="GO" id="GO:0106140">
    <property type="term" value="F:P-TEFb complex binding"/>
    <property type="evidence" value="ECO:0007669"/>
    <property type="project" value="TreeGrafter"/>
</dbReference>
<reference evidence="2" key="2">
    <citation type="submission" date="2024-06" db="UniProtKB">
        <authorList>
            <consortium name="EnsemblMetazoa"/>
        </authorList>
    </citation>
    <scope>IDENTIFICATION</scope>
</reference>
<evidence type="ECO:0000313" key="2">
    <source>
        <dbReference type="EnsemblMetazoa" id="XP_019849209.1"/>
    </source>
</evidence>
<dbReference type="PANTHER" id="PTHR12480">
    <property type="entry name" value="ARGININE DEMETHYLASE AND LYSYL-HYDROXYLASE JMJD"/>
    <property type="match status" value="1"/>
</dbReference>
<evidence type="ECO:0000313" key="3">
    <source>
        <dbReference type="Proteomes" id="UP000007879"/>
    </source>
</evidence>
<name>A0AAN0IWQ8_AMPQE</name>
<feature type="domain" description="JmjC" evidence="1">
    <location>
        <begin position="91"/>
        <end position="244"/>
    </location>
</feature>
<dbReference type="InterPro" id="IPR050910">
    <property type="entry name" value="JMJD6_ArgDemeth/LysHydrox"/>
</dbReference>
<dbReference type="Gene3D" id="2.60.120.650">
    <property type="entry name" value="Cupin"/>
    <property type="match status" value="1"/>
</dbReference>
<dbReference type="InterPro" id="IPR003347">
    <property type="entry name" value="JmjC_dom"/>
</dbReference>
<dbReference type="GO" id="GO:0005634">
    <property type="term" value="C:nucleus"/>
    <property type="evidence" value="ECO:0007669"/>
    <property type="project" value="TreeGrafter"/>
</dbReference>
<dbReference type="PANTHER" id="PTHR12480:SF22">
    <property type="entry name" value="JMJC DOMAIN-CONTAINING PROTEIN"/>
    <property type="match status" value="1"/>
</dbReference>
<dbReference type="GO" id="GO:0005737">
    <property type="term" value="C:cytoplasm"/>
    <property type="evidence" value="ECO:0007669"/>
    <property type="project" value="TreeGrafter"/>
</dbReference>
<sequence length="284" mass="32327">MSHTPLIITGLKTTTVKWDLEHIKKAIGHKVAPLHKSVSDGFEWAKLESCGRSTVSDFIEAVKRKESDKRYLFDWSIPLYCSELVNELLIPRYFSDDYLQRTPPGSLYRDSWPSLFIAPAGITSSLHVDTFGSNFWMALFEGRKRWLFFPPEDVPCLYPQYHFHSSDPVFNLSLEDSGENSKGDYPLVAMTHPMECILEPGEVLFVPAGSPHQVENLEASLAISANFVNHSNISLVRDELLMASLIDDRSKELLSSLNALELNIDSNTSIEERKDLKWKEFKMN</sequence>
<accession>A0AAN0IWQ8</accession>
<reference evidence="3" key="1">
    <citation type="journal article" date="2010" name="Nature">
        <title>The Amphimedon queenslandica genome and the evolution of animal complexity.</title>
        <authorList>
            <person name="Srivastava M."/>
            <person name="Simakov O."/>
            <person name="Chapman J."/>
            <person name="Fahey B."/>
            <person name="Gauthier M.E."/>
            <person name="Mitros T."/>
            <person name="Richards G.S."/>
            <person name="Conaco C."/>
            <person name="Dacre M."/>
            <person name="Hellsten U."/>
            <person name="Larroux C."/>
            <person name="Putnam N.H."/>
            <person name="Stanke M."/>
            <person name="Adamska M."/>
            <person name="Darling A."/>
            <person name="Degnan S.M."/>
            <person name="Oakley T.H."/>
            <person name="Plachetzki D.C."/>
            <person name="Zhai Y."/>
            <person name="Adamski M."/>
            <person name="Calcino A."/>
            <person name="Cummins S.F."/>
            <person name="Goodstein D.M."/>
            <person name="Harris C."/>
            <person name="Jackson D.J."/>
            <person name="Leys S.P."/>
            <person name="Shu S."/>
            <person name="Woodcroft B.J."/>
            <person name="Vervoort M."/>
            <person name="Kosik K.S."/>
            <person name="Manning G."/>
            <person name="Degnan B.M."/>
            <person name="Rokhsar D.S."/>
        </authorList>
    </citation>
    <scope>NUCLEOTIDE SEQUENCE [LARGE SCALE GENOMIC DNA]</scope>
</reference>
<dbReference type="EnsemblMetazoa" id="XM_019993650.1">
    <property type="protein sequence ID" value="XP_019849209.1"/>
    <property type="gene ID" value="LOC100635727"/>
</dbReference>
<dbReference type="RefSeq" id="XP_019849210.1">
    <property type="nucleotide sequence ID" value="XM_019993651.1"/>
</dbReference>
<dbReference type="SUPFAM" id="SSF51197">
    <property type="entry name" value="Clavaminate synthase-like"/>
    <property type="match status" value="1"/>
</dbReference>
<dbReference type="InterPro" id="IPR041667">
    <property type="entry name" value="Cupin_8"/>
</dbReference>
<proteinExistence type="predicted"/>
<organism evidence="2 3">
    <name type="scientific">Amphimedon queenslandica</name>
    <name type="common">Sponge</name>
    <dbReference type="NCBI Taxonomy" id="400682"/>
    <lineage>
        <taxon>Eukaryota</taxon>
        <taxon>Metazoa</taxon>
        <taxon>Porifera</taxon>
        <taxon>Demospongiae</taxon>
        <taxon>Heteroscleromorpha</taxon>
        <taxon>Haplosclerida</taxon>
        <taxon>Niphatidae</taxon>
        <taxon>Amphimedon</taxon>
    </lineage>
</organism>
<dbReference type="KEGG" id="aqu:100635727"/>
<dbReference type="RefSeq" id="XP_019849209.1">
    <property type="nucleotide sequence ID" value="XM_019993650.1"/>
</dbReference>
<dbReference type="AlphaFoldDB" id="A0AAN0IWQ8"/>
<dbReference type="GeneID" id="100635727"/>
<evidence type="ECO:0000259" key="1">
    <source>
        <dbReference type="PROSITE" id="PS51184"/>
    </source>
</evidence>
<keyword evidence="3" id="KW-1185">Reference proteome</keyword>
<protein>
    <recommendedName>
        <fullName evidence="1">JmjC domain-containing protein</fullName>
    </recommendedName>
</protein>
<dbReference type="Pfam" id="PF13621">
    <property type="entry name" value="Cupin_8"/>
    <property type="match status" value="1"/>
</dbReference>
<dbReference type="SMART" id="SM00558">
    <property type="entry name" value="JmjC"/>
    <property type="match status" value="1"/>
</dbReference>
<dbReference type="PROSITE" id="PS51184">
    <property type="entry name" value="JMJC"/>
    <property type="match status" value="1"/>
</dbReference>